<gene>
    <name evidence="2" type="ordered locus">MICA_324</name>
</gene>
<dbReference type="Pfam" id="PF13302">
    <property type="entry name" value="Acetyltransf_3"/>
    <property type="match status" value="1"/>
</dbReference>
<dbReference type="KEGG" id="mai:MICA_324"/>
<dbReference type="PANTHER" id="PTHR43441">
    <property type="entry name" value="RIBOSOMAL-PROTEIN-SERINE ACETYLTRANSFERASE"/>
    <property type="match status" value="1"/>
</dbReference>
<dbReference type="PROSITE" id="PS51186">
    <property type="entry name" value="GNAT"/>
    <property type="match status" value="1"/>
</dbReference>
<accession>G2KR17</accession>
<evidence type="ECO:0000313" key="2">
    <source>
        <dbReference type="EMBL" id="AEP08669.1"/>
    </source>
</evidence>
<dbReference type="eggNOG" id="COG1670">
    <property type="taxonomic scope" value="Bacteria"/>
</dbReference>
<dbReference type="OrthoDB" id="6293260at2"/>
<evidence type="ECO:0000313" key="3">
    <source>
        <dbReference type="Proteomes" id="UP000009286"/>
    </source>
</evidence>
<dbReference type="Proteomes" id="UP000009286">
    <property type="component" value="Chromosome"/>
</dbReference>
<dbReference type="GO" id="GO:0005737">
    <property type="term" value="C:cytoplasm"/>
    <property type="evidence" value="ECO:0007669"/>
    <property type="project" value="TreeGrafter"/>
</dbReference>
<dbReference type="AlphaFoldDB" id="G2KR17"/>
<dbReference type="InterPro" id="IPR016181">
    <property type="entry name" value="Acyl_CoA_acyltransferase"/>
</dbReference>
<dbReference type="InterPro" id="IPR000182">
    <property type="entry name" value="GNAT_dom"/>
</dbReference>
<sequence>MQTTDIRPILIDIPMPIVTPRLIIRPAMPGDGAAIHANKIETWDQLSRWMPWAKAIGTAENDEATVREAYAKFIRRDDMMMIGIDRETGHIVMGTGLHRYCWTVRRFEIGYWVTKSAQGRGYATEGTNALTRYAFGALKARRVDIAHAAGNEASRRVIEKLGFIPETIRKMNAALPDGTVTDHHDYVRFDTDGLPALDIEWGLEK</sequence>
<evidence type="ECO:0000259" key="1">
    <source>
        <dbReference type="PROSITE" id="PS51186"/>
    </source>
</evidence>
<name>G2KR17_MICAA</name>
<dbReference type="EMBL" id="CP002382">
    <property type="protein sequence ID" value="AEP08669.1"/>
    <property type="molecule type" value="Genomic_DNA"/>
</dbReference>
<dbReference type="GO" id="GO:0008999">
    <property type="term" value="F:protein-N-terminal-alanine acetyltransferase activity"/>
    <property type="evidence" value="ECO:0007669"/>
    <property type="project" value="TreeGrafter"/>
</dbReference>
<dbReference type="InterPro" id="IPR051908">
    <property type="entry name" value="Ribosomal_N-acetyltransferase"/>
</dbReference>
<dbReference type="HOGENOM" id="CLU_013985_3_0_5"/>
<dbReference type="SUPFAM" id="SSF55729">
    <property type="entry name" value="Acyl-CoA N-acyltransferases (Nat)"/>
    <property type="match status" value="1"/>
</dbReference>
<reference evidence="2 3" key="1">
    <citation type="journal article" date="2011" name="BMC Genomics">
        <title>Genomic insights into an obligate epibiotic bacterial predator: Micavibrio aeruginosavorus ARL-13.</title>
        <authorList>
            <person name="Wang Z."/>
            <person name="Kadouri D."/>
            <person name="Wu M."/>
        </authorList>
    </citation>
    <scope>NUCLEOTIDE SEQUENCE [LARGE SCALE GENOMIC DNA]</scope>
    <source>
        <strain evidence="2 3">ARL-13</strain>
    </source>
</reference>
<keyword evidence="3" id="KW-1185">Reference proteome</keyword>
<protein>
    <submittedName>
        <fullName evidence="2">Acetyltransferase family protein</fullName>
    </submittedName>
</protein>
<organism evidence="2 3">
    <name type="scientific">Micavibrio aeruginosavorus (strain ARL-13)</name>
    <dbReference type="NCBI Taxonomy" id="856793"/>
    <lineage>
        <taxon>Bacteria</taxon>
        <taxon>Pseudomonadati</taxon>
        <taxon>Bdellovibrionota</taxon>
        <taxon>Bdellovibrionia</taxon>
        <taxon>Bdellovibrionales</taxon>
        <taxon>Pseudobdellovibrionaceae</taxon>
        <taxon>Micavibrio</taxon>
    </lineage>
</organism>
<dbReference type="Gene3D" id="3.40.630.30">
    <property type="match status" value="1"/>
</dbReference>
<dbReference type="GO" id="GO:1990189">
    <property type="term" value="F:protein N-terminal-serine acetyltransferase activity"/>
    <property type="evidence" value="ECO:0007669"/>
    <property type="project" value="TreeGrafter"/>
</dbReference>
<dbReference type="STRING" id="856793.MICA_324"/>
<dbReference type="RefSeq" id="WP_014101892.1">
    <property type="nucleotide sequence ID" value="NC_016026.1"/>
</dbReference>
<keyword evidence="2" id="KW-0808">Transferase</keyword>
<dbReference type="PANTHER" id="PTHR43441:SF3">
    <property type="entry name" value="ACETYLTRANSFERASE"/>
    <property type="match status" value="1"/>
</dbReference>
<feature type="domain" description="N-acetyltransferase" evidence="1">
    <location>
        <begin position="22"/>
        <end position="192"/>
    </location>
</feature>
<proteinExistence type="predicted"/>